<dbReference type="GO" id="GO:0003887">
    <property type="term" value="F:DNA-directed DNA polymerase activity"/>
    <property type="evidence" value="ECO:0007669"/>
    <property type="project" value="TreeGrafter"/>
</dbReference>
<dbReference type="PANTHER" id="PTHR11076">
    <property type="entry name" value="DNA REPAIR POLYMERASE UMUC / TRANSFERASE FAMILY MEMBER"/>
    <property type="match status" value="1"/>
</dbReference>
<proteinExistence type="predicted"/>
<evidence type="ECO:0000256" key="1">
    <source>
        <dbReference type="ARBA" id="ARBA00022763"/>
    </source>
</evidence>
<dbReference type="PANTHER" id="PTHR11076:SF34">
    <property type="entry name" value="PROTEIN UMUC"/>
    <property type="match status" value="1"/>
</dbReference>
<accession>A0A484UHH9</accession>
<dbReference type="GO" id="GO:0005829">
    <property type="term" value="C:cytosol"/>
    <property type="evidence" value="ECO:0007669"/>
    <property type="project" value="TreeGrafter"/>
</dbReference>
<dbReference type="InterPro" id="IPR017961">
    <property type="entry name" value="DNA_pol_Y-fam_little_finger"/>
</dbReference>
<dbReference type="EMBL" id="CAADIN010000014">
    <property type="protein sequence ID" value="VFR86145.1"/>
    <property type="molecule type" value="Genomic_DNA"/>
</dbReference>
<feature type="domain" description="UmuC" evidence="5">
    <location>
        <begin position="1"/>
        <end position="136"/>
    </location>
</feature>
<protein>
    <submittedName>
        <fullName evidence="7">Error-prone, lesion bypass DNA polymerase V (UmuC)</fullName>
    </submittedName>
</protein>
<dbReference type="Pfam" id="PF13438">
    <property type="entry name" value="DUF4113"/>
    <property type="match status" value="1"/>
</dbReference>
<dbReference type="GO" id="GO:0042276">
    <property type="term" value="P:error-prone translesion synthesis"/>
    <property type="evidence" value="ECO:0007669"/>
    <property type="project" value="TreeGrafter"/>
</dbReference>
<keyword evidence="3" id="KW-0234">DNA repair</keyword>
<evidence type="ECO:0000256" key="2">
    <source>
        <dbReference type="ARBA" id="ARBA00023199"/>
    </source>
</evidence>
<reference evidence="7" key="1">
    <citation type="submission" date="2019-03" db="EMBL/GenBank/DDBJ databases">
        <authorList>
            <person name="Danneels B."/>
        </authorList>
    </citation>
    <scope>NUCLEOTIDE SEQUENCE</scope>
</reference>
<dbReference type="InterPro" id="IPR001126">
    <property type="entry name" value="UmuC"/>
</dbReference>
<organism evidence="7">
    <name type="scientific">plant metagenome</name>
    <dbReference type="NCBI Taxonomy" id="1297885"/>
    <lineage>
        <taxon>unclassified sequences</taxon>
        <taxon>metagenomes</taxon>
        <taxon>organismal metagenomes</taxon>
    </lineage>
</organism>
<dbReference type="Pfam" id="PF11799">
    <property type="entry name" value="IMS_C"/>
    <property type="match status" value="1"/>
</dbReference>
<evidence type="ECO:0000259" key="5">
    <source>
        <dbReference type="PROSITE" id="PS50173"/>
    </source>
</evidence>
<evidence type="ECO:0000313" key="6">
    <source>
        <dbReference type="EMBL" id="VFR81130.1"/>
    </source>
</evidence>
<keyword evidence="4" id="KW-0742">SOS response</keyword>
<keyword evidence="2" id="KW-0741">SOS mutagenesis</keyword>
<sequence length="372" mass="40923">MGQPWHEIRHLERAAGLVALSANFELYADMSDRMMGVIAQFAPDQLIYSIDECFLFLQGMQKTEELGRSLRERVLYWTGIPTCVGIGASYTQAKLANHLAKVQPQWRGVCDLAALPRREMGALMRGVPVGEVWGIGRRLAPQLQAAGIHTALDLARSDPTVMTQRYSVVMGRTIRELRGTPCIELDDEGTARRNQVIVSRSFGKAIGDLAGLKEAIATFTAIAAQRLRAQGSVAGALQVFIQNSPFRAEPFFTASRSMRLVSPTHHTPALAKAAGAALSAAYRPDIRYTKAGVMLYDLKDAGVEQLDMFNQETATARPPAKLMSAVDALNGRFGRGTVRMSEEMGPKEWATKQERLTPAYTTRWECTPIVRA</sequence>
<dbReference type="GO" id="GO:0006281">
    <property type="term" value="P:DNA repair"/>
    <property type="evidence" value="ECO:0007669"/>
    <property type="project" value="UniProtKB-KW"/>
</dbReference>
<evidence type="ECO:0000256" key="3">
    <source>
        <dbReference type="ARBA" id="ARBA00023204"/>
    </source>
</evidence>
<name>A0A484UHH9_9ZZZZ</name>
<dbReference type="EMBL" id="CAADIM010000018">
    <property type="protein sequence ID" value="VFR81130.1"/>
    <property type="molecule type" value="Genomic_DNA"/>
</dbReference>
<keyword evidence="1" id="KW-0227">DNA damage</keyword>
<dbReference type="GO" id="GO:0009432">
    <property type="term" value="P:SOS response"/>
    <property type="evidence" value="ECO:0007669"/>
    <property type="project" value="UniProtKB-KW"/>
</dbReference>
<gene>
    <name evidence="6" type="ORF">ISE1_2707</name>
    <name evidence="7" type="ORF">ISE2_4457</name>
</gene>
<dbReference type="Gene3D" id="3.30.70.270">
    <property type="match status" value="1"/>
</dbReference>
<dbReference type="Gene3D" id="1.10.150.20">
    <property type="entry name" value="5' to 3' exonuclease, C-terminal subdomain"/>
    <property type="match status" value="1"/>
</dbReference>
<dbReference type="InterPro" id="IPR025188">
    <property type="entry name" value="DUF4113"/>
</dbReference>
<dbReference type="SUPFAM" id="SSF56672">
    <property type="entry name" value="DNA/RNA polymerases"/>
    <property type="match status" value="1"/>
</dbReference>
<dbReference type="GO" id="GO:0003684">
    <property type="term" value="F:damaged DNA binding"/>
    <property type="evidence" value="ECO:0007669"/>
    <property type="project" value="InterPro"/>
</dbReference>
<dbReference type="InterPro" id="IPR043128">
    <property type="entry name" value="Rev_trsase/Diguanyl_cyclase"/>
</dbReference>
<dbReference type="Pfam" id="PF00817">
    <property type="entry name" value="IMS"/>
    <property type="match status" value="1"/>
</dbReference>
<dbReference type="InterPro" id="IPR050116">
    <property type="entry name" value="DNA_polymerase-Y"/>
</dbReference>
<evidence type="ECO:0000313" key="7">
    <source>
        <dbReference type="EMBL" id="VFR86145.1"/>
    </source>
</evidence>
<evidence type="ECO:0000256" key="4">
    <source>
        <dbReference type="ARBA" id="ARBA00023236"/>
    </source>
</evidence>
<dbReference type="PROSITE" id="PS50173">
    <property type="entry name" value="UMUC"/>
    <property type="match status" value="1"/>
</dbReference>
<dbReference type="AlphaFoldDB" id="A0A484UHH9"/>
<dbReference type="InterPro" id="IPR043502">
    <property type="entry name" value="DNA/RNA_pol_sf"/>
</dbReference>